<keyword evidence="4" id="KW-0862">Zinc</keyword>
<proteinExistence type="predicted"/>
<dbReference type="Pfam" id="PF00096">
    <property type="entry name" value="zf-C2H2"/>
    <property type="match status" value="3"/>
</dbReference>
<dbReference type="SMART" id="SM00355">
    <property type="entry name" value="ZnF_C2H2"/>
    <property type="match status" value="3"/>
</dbReference>
<evidence type="ECO:0000256" key="4">
    <source>
        <dbReference type="ARBA" id="ARBA00022833"/>
    </source>
</evidence>
<evidence type="ECO:0000259" key="10">
    <source>
        <dbReference type="PROSITE" id="PS50157"/>
    </source>
</evidence>
<feature type="domain" description="C2H2-type" evidence="10">
    <location>
        <begin position="47"/>
        <end position="77"/>
    </location>
</feature>
<dbReference type="InterPro" id="IPR013087">
    <property type="entry name" value="Znf_C2H2_type"/>
</dbReference>
<feature type="domain" description="C2H2-type" evidence="10">
    <location>
        <begin position="78"/>
        <end position="106"/>
    </location>
</feature>
<keyword evidence="7" id="KW-0539">Nucleus</keyword>
<dbReference type="InterPro" id="IPR036236">
    <property type="entry name" value="Znf_C2H2_sf"/>
</dbReference>
<dbReference type="Gene3D" id="3.30.160.60">
    <property type="entry name" value="Classic Zinc Finger"/>
    <property type="match status" value="2"/>
</dbReference>
<accession>A0ABN7VMU7</accession>
<dbReference type="EMBL" id="CAJVQB010018109">
    <property type="protein sequence ID" value="CAG8786544.1"/>
    <property type="molecule type" value="Genomic_DNA"/>
</dbReference>
<evidence type="ECO:0000256" key="1">
    <source>
        <dbReference type="ARBA" id="ARBA00004123"/>
    </source>
</evidence>
<keyword evidence="2" id="KW-0479">Metal-binding</keyword>
<dbReference type="PANTHER" id="PTHR46179">
    <property type="entry name" value="ZINC FINGER PROTEIN"/>
    <property type="match status" value="1"/>
</dbReference>
<evidence type="ECO:0000256" key="2">
    <source>
        <dbReference type="ARBA" id="ARBA00022723"/>
    </source>
</evidence>
<evidence type="ECO:0000256" key="8">
    <source>
        <dbReference type="PROSITE-ProRule" id="PRU00042"/>
    </source>
</evidence>
<evidence type="ECO:0000256" key="7">
    <source>
        <dbReference type="ARBA" id="ARBA00023242"/>
    </source>
</evidence>
<evidence type="ECO:0000313" key="11">
    <source>
        <dbReference type="EMBL" id="CAG8786544.1"/>
    </source>
</evidence>
<reference evidence="11 12" key="1">
    <citation type="submission" date="2021-06" db="EMBL/GenBank/DDBJ databases">
        <authorList>
            <person name="Kallberg Y."/>
            <person name="Tangrot J."/>
            <person name="Rosling A."/>
        </authorList>
    </citation>
    <scope>NUCLEOTIDE SEQUENCE [LARGE SCALE GENOMIC DNA]</scope>
    <source>
        <strain evidence="11 12">120-4 pot B 10/14</strain>
    </source>
</reference>
<dbReference type="PROSITE" id="PS00028">
    <property type="entry name" value="ZINC_FINGER_C2H2_1"/>
    <property type="match status" value="2"/>
</dbReference>
<name>A0ABN7VMU7_GIGMA</name>
<dbReference type="PANTHER" id="PTHR46179:SF13">
    <property type="entry name" value="C2H2-TYPE DOMAIN-CONTAINING PROTEIN"/>
    <property type="match status" value="1"/>
</dbReference>
<feature type="non-terminal residue" evidence="11">
    <location>
        <position position="1"/>
    </location>
</feature>
<feature type="region of interest" description="Disordered" evidence="9">
    <location>
        <begin position="126"/>
        <end position="145"/>
    </location>
</feature>
<organism evidence="11 12">
    <name type="scientific">Gigaspora margarita</name>
    <dbReference type="NCBI Taxonomy" id="4874"/>
    <lineage>
        <taxon>Eukaryota</taxon>
        <taxon>Fungi</taxon>
        <taxon>Fungi incertae sedis</taxon>
        <taxon>Mucoromycota</taxon>
        <taxon>Glomeromycotina</taxon>
        <taxon>Glomeromycetes</taxon>
        <taxon>Diversisporales</taxon>
        <taxon>Gigasporaceae</taxon>
        <taxon>Gigaspora</taxon>
    </lineage>
</organism>
<keyword evidence="12" id="KW-1185">Reference proteome</keyword>
<gene>
    <name evidence="11" type="ORF">GMARGA_LOCUS20536</name>
</gene>
<protein>
    <submittedName>
        <fullName evidence="11">36979_t:CDS:1</fullName>
    </submittedName>
</protein>
<evidence type="ECO:0000313" key="12">
    <source>
        <dbReference type="Proteomes" id="UP000789901"/>
    </source>
</evidence>
<evidence type="ECO:0000256" key="5">
    <source>
        <dbReference type="ARBA" id="ARBA00023015"/>
    </source>
</evidence>
<keyword evidence="5" id="KW-0805">Transcription regulation</keyword>
<feature type="domain" description="C2H2-type" evidence="10">
    <location>
        <begin position="17"/>
        <end position="44"/>
    </location>
</feature>
<evidence type="ECO:0000256" key="6">
    <source>
        <dbReference type="ARBA" id="ARBA00023163"/>
    </source>
</evidence>
<sequence>INGSESLLDVKNDKNHFPCPVCKRGFSRKFNMQSHLKTHDTDRVKPYACTYESCNLRFTRKHDLKRHINGIHNAQKEFLCPQCNRNFSRKDAWRRHELTCNSVEEIKDNGKKKNVTKSLHQLLPIPITNNSDHSPSITKQTKIEKREGPTNDSLLLERMNGIIFNNLTSEPTFTEVDNQLIKSDPISTANVSHPNNIIMEVGKDSNRSIDSFKENNLISFKNHDTSTISSINEVDYAMSEEMTEEAFGELYEETFGEKTKVSKEGH</sequence>
<feature type="compositionally biased region" description="Polar residues" evidence="9">
    <location>
        <begin position="127"/>
        <end position="140"/>
    </location>
</feature>
<comment type="subcellular location">
    <subcellularLocation>
        <location evidence="1">Nucleus</location>
    </subcellularLocation>
</comment>
<evidence type="ECO:0000256" key="3">
    <source>
        <dbReference type="ARBA" id="ARBA00022771"/>
    </source>
</evidence>
<comment type="caution">
    <text evidence="11">The sequence shown here is derived from an EMBL/GenBank/DDBJ whole genome shotgun (WGS) entry which is preliminary data.</text>
</comment>
<evidence type="ECO:0000256" key="9">
    <source>
        <dbReference type="SAM" id="MobiDB-lite"/>
    </source>
</evidence>
<dbReference type="InterPro" id="IPR051061">
    <property type="entry name" value="Zinc_finger_trans_reg"/>
</dbReference>
<dbReference type="Proteomes" id="UP000789901">
    <property type="component" value="Unassembled WGS sequence"/>
</dbReference>
<dbReference type="SUPFAM" id="SSF57667">
    <property type="entry name" value="beta-beta-alpha zinc fingers"/>
    <property type="match status" value="2"/>
</dbReference>
<keyword evidence="6" id="KW-0804">Transcription</keyword>
<dbReference type="PROSITE" id="PS50157">
    <property type="entry name" value="ZINC_FINGER_C2H2_2"/>
    <property type="match status" value="3"/>
</dbReference>
<keyword evidence="3 8" id="KW-0863">Zinc-finger</keyword>